<keyword evidence="3" id="KW-1185">Reference proteome</keyword>
<evidence type="ECO:0000313" key="3">
    <source>
        <dbReference type="Proteomes" id="UP001283361"/>
    </source>
</evidence>
<dbReference type="AlphaFoldDB" id="A0AAE1ADX9"/>
<protein>
    <submittedName>
        <fullName evidence="2">Uncharacterized protein</fullName>
    </submittedName>
</protein>
<feature type="compositionally biased region" description="Polar residues" evidence="1">
    <location>
        <begin position="62"/>
        <end position="83"/>
    </location>
</feature>
<feature type="compositionally biased region" description="Polar residues" evidence="1">
    <location>
        <begin position="116"/>
        <end position="143"/>
    </location>
</feature>
<feature type="region of interest" description="Disordered" evidence="1">
    <location>
        <begin position="1"/>
        <end position="85"/>
    </location>
</feature>
<feature type="region of interest" description="Disordered" evidence="1">
    <location>
        <begin position="297"/>
        <end position="319"/>
    </location>
</feature>
<gene>
    <name evidence="2" type="ORF">RRG08_056857</name>
</gene>
<accession>A0AAE1ADX9</accession>
<reference evidence="2" key="1">
    <citation type="journal article" date="2023" name="G3 (Bethesda)">
        <title>A reference genome for the long-term kleptoplast-retaining sea slug Elysia crispata morphotype clarki.</title>
        <authorList>
            <person name="Eastman K.E."/>
            <person name="Pendleton A.L."/>
            <person name="Shaikh M.A."/>
            <person name="Suttiyut T."/>
            <person name="Ogas R."/>
            <person name="Tomko P."/>
            <person name="Gavelis G."/>
            <person name="Widhalm J.R."/>
            <person name="Wisecaver J.H."/>
        </authorList>
    </citation>
    <scope>NUCLEOTIDE SEQUENCE</scope>
    <source>
        <strain evidence="2">ECLA1</strain>
    </source>
</reference>
<sequence length="480" mass="53480">MSSVQIASITNSHAQSQEALTHKASEDTRLTHQDDITERSPKVSQCEKQSESGFSQPVVLTRDSQTSESQTLRNRSRPTSSRLVSHRAFLTNDLRETHKSLPNQPHSLNITKTDLDLSTPQATDPASNTNAPSNNKRTSSRLSCLSPVSPKHRDIENVSPALHRKPRAVSCDPLLARRSCSSQSKYHEDCFPKEDPALIIGSPYRILSARQRRTKSVHKRPTIRHRESVFTIRESVVNLVYTAAHSETEQDELDRARAETARDARALRSGALSNGSFSQGFFHQTNRWAYPAQRNRRAYTHHSDSHHNQLTPQHMAGTLRSSREYPTLQEDDRYTHSRQSFSPHSESDDSTPLPGPQVARPNSEHSLISSGRQTDSPRSDTAQSQRNSGFLYQMVAFDNLADNVPMFVRQNVKKTGRMQTESFILRLNYLRRRRALGETSGTINNSKTKSTPAVAGPSTTVSGGGGTTPRTGHGEGSSFP</sequence>
<evidence type="ECO:0000256" key="1">
    <source>
        <dbReference type="SAM" id="MobiDB-lite"/>
    </source>
</evidence>
<dbReference type="Proteomes" id="UP001283361">
    <property type="component" value="Unassembled WGS sequence"/>
</dbReference>
<feature type="compositionally biased region" description="Polar residues" evidence="1">
    <location>
        <begin position="42"/>
        <end position="55"/>
    </location>
</feature>
<comment type="caution">
    <text evidence="2">The sequence shown here is derived from an EMBL/GenBank/DDBJ whole genome shotgun (WGS) entry which is preliminary data.</text>
</comment>
<feature type="compositionally biased region" description="Polar residues" evidence="1">
    <location>
        <begin position="1"/>
        <end position="19"/>
    </location>
</feature>
<evidence type="ECO:0000313" key="2">
    <source>
        <dbReference type="EMBL" id="KAK3784902.1"/>
    </source>
</evidence>
<dbReference type="EMBL" id="JAWDGP010002185">
    <property type="protein sequence ID" value="KAK3784902.1"/>
    <property type="molecule type" value="Genomic_DNA"/>
</dbReference>
<name>A0AAE1ADX9_9GAST</name>
<organism evidence="2 3">
    <name type="scientific">Elysia crispata</name>
    <name type="common">lettuce slug</name>
    <dbReference type="NCBI Taxonomy" id="231223"/>
    <lineage>
        <taxon>Eukaryota</taxon>
        <taxon>Metazoa</taxon>
        <taxon>Spiralia</taxon>
        <taxon>Lophotrochozoa</taxon>
        <taxon>Mollusca</taxon>
        <taxon>Gastropoda</taxon>
        <taxon>Heterobranchia</taxon>
        <taxon>Euthyneura</taxon>
        <taxon>Panpulmonata</taxon>
        <taxon>Sacoglossa</taxon>
        <taxon>Placobranchoidea</taxon>
        <taxon>Plakobranchidae</taxon>
        <taxon>Elysia</taxon>
    </lineage>
</organism>
<feature type="compositionally biased region" description="Polar residues" evidence="1">
    <location>
        <begin position="439"/>
        <end position="451"/>
    </location>
</feature>
<feature type="compositionally biased region" description="Basic and acidic residues" evidence="1">
    <location>
        <begin position="20"/>
        <end position="41"/>
    </location>
</feature>
<proteinExistence type="predicted"/>
<feature type="region of interest" description="Disordered" evidence="1">
    <location>
        <begin position="438"/>
        <end position="480"/>
    </location>
</feature>
<feature type="compositionally biased region" description="Polar residues" evidence="1">
    <location>
        <begin position="364"/>
        <end position="385"/>
    </location>
</feature>
<feature type="region of interest" description="Disordered" evidence="1">
    <location>
        <begin position="333"/>
        <end position="385"/>
    </location>
</feature>
<feature type="region of interest" description="Disordered" evidence="1">
    <location>
        <begin position="116"/>
        <end position="151"/>
    </location>
</feature>